<organism evidence="2 3">
    <name type="scientific">Coptotermes formosanus</name>
    <name type="common">Formosan subterranean termite</name>
    <dbReference type="NCBI Taxonomy" id="36987"/>
    <lineage>
        <taxon>Eukaryota</taxon>
        <taxon>Metazoa</taxon>
        <taxon>Ecdysozoa</taxon>
        <taxon>Arthropoda</taxon>
        <taxon>Hexapoda</taxon>
        <taxon>Insecta</taxon>
        <taxon>Pterygota</taxon>
        <taxon>Neoptera</taxon>
        <taxon>Polyneoptera</taxon>
        <taxon>Dictyoptera</taxon>
        <taxon>Blattodea</taxon>
        <taxon>Blattoidea</taxon>
        <taxon>Termitoidae</taxon>
        <taxon>Rhinotermitidae</taxon>
        <taxon>Coptotermes</taxon>
    </lineage>
</organism>
<evidence type="ECO:0000313" key="2">
    <source>
        <dbReference type="EMBL" id="GFG33538.1"/>
    </source>
</evidence>
<keyword evidence="3" id="KW-1185">Reference proteome</keyword>
<proteinExistence type="predicted"/>
<name>A0A6L2PSD2_COPFO</name>
<sequence>MVTTISWGVPTLQARLLPAQVDETPPSPSDSKDEFHTPVAITESSTLCPSADRPILEEDGTVEDRENGNAAVLRGL</sequence>
<gene>
    <name evidence="2" type="ORF">Cfor_03445</name>
</gene>
<evidence type="ECO:0000313" key="3">
    <source>
        <dbReference type="Proteomes" id="UP000502823"/>
    </source>
</evidence>
<evidence type="ECO:0000256" key="1">
    <source>
        <dbReference type="SAM" id="MobiDB-lite"/>
    </source>
</evidence>
<accession>A0A6L2PSD2</accession>
<reference evidence="3" key="1">
    <citation type="submission" date="2020-01" db="EMBL/GenBank/DDBJ databases">
        <title>Draft genome sequence of the Termite Coptotermes fromosanus.</title>
        <authorList>
            <person name="Itakura S."/>
            <person name="Yosikawa Y."/>
            <person name="Umezawa K."/>
        </authorList>
    </citation>
    <scope>NUCLEOTIDE SEQUENCE [LARGE SCALE GENOMIC DNA]</scope>
</reference>
<feature type="region of interest" description="Disordered" evidence="1">
    <location>
        <begin position="44"/>
        <end position="76"/>
    </location>
</feature>
<dbReference type="AlphaFoldDB" id="A0A6L2PSD2"/>
<dbReference type="EMBL" id="BLKM01000436">
    <property type="protein sequence ID" value="GFG33538.1"/>
    <property type="molecule type" value="Genomic_DNA"/>
</dbReference>
<dbReference type="Proteomes" id="UP000502823">
    <property type="component" value="Unassembled WGS sequence"/>
</dbReference>
<comment type="caution">
    <text evidence="2">The sequence shown here is derived from an EMBL/GenBank/DDBJ whole genome shotgun (WGS) entry which is preliminary data.</text>
</comment>
<protein>
    <submittedName>
        <fullName evidence="2">Uncharacterized protein</fullName>
    </submittedName>
</protein>
<dbReference type="InParanoid" id="A0A6L2PSD2"/>